<dbReference type="InterPro" id="IPR000846">
    <property type="entry name" value="DapB_N"/>
</dbReference>
<evidence type="ECO:0000256" key="2">
    <source>
        <dbReference type="ARBA" id="ARBA00023002"/>
    </source>
</evidence>
<name>A0A2U9PR62_MYCSE</name>
<accession>A0A2U9PR62</accession>
<dbReference type="SUPFAM" id="SSF51735">
    <property type="entry name" value="NAD(P)-binding Rossmann-fold domains"/>
    <property type="match status" value="1"/>
</dbReference>
<evidence type="ECO:0000256" key="1">
    <source>
        <dbReference type="ARBA" id="ARBA00022857"/>
    </source>
</evidence>
<dbReference type="GO" id="GO:0009089">
    <property type="term" value="P:lysine biosynthetic process via diaminopimelate"/>
    <property type="evidence" value="ECO:0007669"/>
    <property type="project" value="InterPro"/>
</dbReference>
<dbReference type="EMBL" id="CP027541">
    <property type="protein sequence ID" value="AWT54257.1"/>
    <property type="molecule type" value="Genomic_DNA"/>
</dbReference>
<evidence type="ECO:0000259" key="4">
    <source>
        <dbReference type="Pfam" id="PF19328"/>
    </source>
</evidence>
<protein>
    <submittedName>
        <fullName evidence="5">Uncharacterized protein</fullName>
    </submittedName>
</protein>
<reference evidence="6" key="2">
    <citation type="submission" date="2018-03" db="EMBL/GenBank/DDBJ databases">
        <authorList>
            <person name="Derbyshire K."/>
            <person name="Gray T.A."/>
            <person name="Champion M."/>
        </authorList>
    </citation>
    <scope>NUCLEOTIDE SEQUENCE [LARGE SCALE GENOMIC DNA]</scope>
    <source>
        <strain evidence="6">MKD8</strain>
    </source>
</reference>
<proteinExistence type="predicted"/>
<gene>
    <name evidence="5" type="ORF">D806_032850</name>
</gene>
<evidence type="ECO:0000313" key="5">
    <source>
        <dbReference type="EMBL" id="AWT54257.1"/>
    </source>
</evidence>
<dbReference type="InterPro" id="IPR045760">
    <property type="entry name" value="DAP_DH_C"/>
</dbReference>
<evidence type="ECO:0000313" key="6">
    <source>
        <dbReference type="Proteomes" id="UP000011200"/>
    </source>
</evidence>
<reference evidence="5 6" key="1">
    <citation type="journal article" date="2013" name="Genome Announc.">
        <title>Draft genome sequence of MKD8, a conjugal recipient Mycobacterium smegmatis strain.</title>
        <authorList>
            <person name="Gray T.A."/>
            <person name="Palumbo M.J."/>
            <person name="Derbyshire K.M."/>
        </authorList>
    </citation>
    <scope>NUCLEOTIDE SEQUENCE [LARGE SCALE GENOMIC DNA]</scope>
    <source>
        <strain evidence="5 6">MKD8</strain>
    </source>
</reference>
<organism evidence="5 6">
    <name type="scientific">Mycolicibacterium smegmatis (strain MKD8)</name>
    <name type="common">Mycobacterium smegmatis</name>
    <dbReference type="NCBI Taxonomy" id="1214915"/>
    <lineage>
        <taxon>Bacteria</taxon>
        <taxon>Bacillati</taxon>
        <taxon>Actinomycetota</taxon>
        <taxon>Actinomycetes</taxon>
        <taxon>Mycobacteriales</taxon>
        <taxon>Mycobacteriaceae</taxon>
        <taxon>Mycolicibacterium</taxon>
    </lineage>
</organism>
<dbReference type="AlphaFoldDB" id="A0A2U9PR62"/>
<dbReference type="CDD" id="cd24146">
    <property type="entry name" value="nat-AmDH_N_like"/>
    <property type="match status" value="1"/>
</dbReference>
<keyword evidence="1" id="KW-0521">NADP</keyword>
<keyword evidence="2" id="KW-0560">Oxidoreductase</keyword>
<dbReference type="Gene3D" id="3.40.50.720">
    <property type="entry name" value="NAD(P)-binding Rossmann-like Domain"/>
    <property type="match status" value="1"/>
</dbReference>
<sequence>MTEIASFATRGRGIADNLCARSRSAAEFLSEVRVTYMSEIRAVVYGVGAMNSIVAGMLLDKGVQIVGAIARSPQKVGQDLGELIGLGRRLGVAVSDDAAAVFEQTRPDIAVIAVNSYLTDAVEQLRICAEHGVNAVTLSEEMLYPWETSPELSGELDALAKSTGATLTGTGYQDTFWVNMVALLMGTAHRIDTVRGKASWNVDDFGPELATAQQVGRTVAEFDEWVRGAQRPPTFGRNVLDALVADTGLTVKSITTATRPDIASAAMRSEALGIDLAPGDVIGFTDIDRIETEEGPVFEFEMSGRVYGPGEGDINEWTIEGEPNLFLSNGTVPTQTTTCTQLVNRIPDVIAAPPGIVTVDKLPRLRYRPRF</sequence>
<dbReference type="Pfam" id="PF19328">
    <property type="entry name" value="DAP_DH_C"/>
    <property type="match status" value="1"/>
</dbReference>
<dbReference type="Pfam" id="PF01113">
    <property type="entry name" value="DapB_N"/>
    <property type="match status" value="1"/>
</dbReference>
<dbReference type="InterPro" id="IPR036291">
    <property type="entry name" value="NAD(P)-bd_dom_sf"/>
</dbReference>
<evidence type="ECO:0000259" key="3">
    <source>
        <dbReference type="Pfam" id="PF01113"/>
    </source>
</evidence>
<dbReference type="GO" id="GO:0008839">
    <property type="term" value="F:4-hydroxy-tetrahydrodipicolinate reductase"/>
    <property type="evidence" value="ECO:0007669"/>
    <property type="project" value="InterPro"/>
</dbReference>
<feature type="domain" description="Dihydrodipicolinate reductase N-terminal" evidence="3">
    <location>
        <begin position="40"/>
        <end position="136"/>
    </location>
</feature>
<feature type="domain" description="2,4-diaminopentanoate dehydrogenase C-terminal" evidence="4">
    <location>
        <begin position="180"/>
        <end position="363"/>
    </location>
</feature>
<dbReference type="Proteomes" id="UP000011200">
    <property type="component" value="Chromosome"/>
</dbReference>